<name>A0A8S9LJ83_BRACR</name>
<dbReference type="AlphaFoldDB" id="A0A8S9LJ83"/>
<sequence>MSLGDGSILCSALPASPKVVLSFSFKNKRLRVRSRLSIDALRGFRWVLFSSDEDLIGEDGGSLCVSSGGGGMVEELCVRHVFIHSLLSAPGVYMSMDGGLCFFGPFV</sequence>
<proteinExistence type="predicted"/>
<gene>
    <name evidence="1" type="ORF">F2Q68_00043665</name>
</gene>
<comment type="caution">
    <text evidence="1">The sequence shown here is derived from an EMBL/GenBank/DDBJ whole genome shotgun (WGS) entry which is preliminary data.</text>
</comment>
<protein>
    <submittedName>
        <fullName evidence="1">Uncharacterized protein</fullName>
    </submittedName>
</protein>
<organism evidence="1 2">
    <name type="scientific">Brassica cretica</name>
    <name type="common">Mustard</name>
    <dbReference type="NCBI Taxonomy" id="69181"/>
    <lineage>
        <taxon>Eukaryota</taxon>
        <taxon>Viridiplantae</taxon>
        <taxon>Streptophyta</taxon>
        <taxon>Embryophyta</taxon>
        <taxon>Tracheophyta</taxon>
        <taxon>Spermatophyta</taxon>
        <taxon>Magnoliopsida</taxon>
        <taxon>eudicotyledons</taxon>
        <taxon>Gunneridae</taxon>
        <taxon>Pentapetalae</taxon>
        <taxon>rosids</taxon>
        <taxon>malvids</taxon>
        <taxon>Brassicales</taxon>
        <taxon>Brassicaceae</taxon>
        <taxon>Brassiceae</taxon>
        <taxon>Brassica</taxon>
    </lineage>
</organism>
<reference evidence="1" key="1">
    <citation type="submission" date="2019-12" db="EMBL/GenBank/DDBJ databases">
        <title>Genome sequencing and annotation of Brassica cretica.</title>
        <authorList>
            <person name="Studholme D.J."/>
            <person name="Sarris P.F."/>
        </authorList>
    </citation>
    <scope>NUCLEOTIDE SEQUENCE</scope>
    <source>
        <strain evidence="1">PFS-001/15</strain>
        <tissue evidence="1">Leaf</tissue>
    </source>
</reference>
<dbReference type="Proteomes" id="UP000712281">
    <property type="component" value="Unassembled WGS sequence"/>
</dbReference>
<evidence type="ECO:0000313" key="1">
    <source>
        <dbReference type="EMBL" id="KAF2608130.1"/>
    </source>
</evidence>
<accession>A0A8S9LJ83</accession>
<evidence type="ECO:0000313" key="2">
    <source>
        <dbReference type="Proteomes" id="UP000712281"/>
    </source>
</evidence>
<dbReference type="EMBL" id="QGKW02000276">
    <property type="protein sequence ID" value="KAF2608130.1"/>
    <property type="molecule type" value="Genomic_DNA"/>
</dbReference>